<dbReference type="InterPro" id="IPR033134">
    <property type="entry name" value="Asp/Glu_racemase_AS_2"/>
</dbReference>
<reference evidence="8" key="1">
    <citation type="submission" date="2020-08" db="EMBL/GenBank/DDBJ databases">
        <title>Genome public.</title>
        <authorList>
            <person name="Liu C."/>
            <person name="Sun Q."/>
        </authorList>
    </citation>
    <scope>NUCLEOTIDE SEQUENCE</scope>
    <source>
        <strain evidence="8">NSJ-12</strain>
    </source>
</reference>
<sequence>MDKRPIGIFDSGVGGLTVVKAVMERLSNESIIYFGDTARVPYGSKSKETVTKFSAQIIRFLQTKDVKAIIIACNTVNSNCIEELRALFPGLPIEGVVEPGVRMALKATENNKIGIIGTEATVASGKYPELLKAERPELEVYDRACPLFVPLVEEGWAQHKITKEVIEEYLLPLASTGIDSLILGCTHYPMLTEQIGKVLGPSIKLINPATEAAFNIKRLLKSTDKQSDGEVATYKFYVSDHPSRMQKMAQIFLDYPVTQVEKVDIESY</sequence>
<feature type="active site" description="Proton donor/acceptor" evidence="7">
    <location>
        <position position="185"/>
    </location>
</feature>
<feature type="binding site" evidence="7">
    <location>
        <begin position="186"/>
        <end position="187"/>
    </location>
    <ligand>
        <name>substrate</name>
    </ligand>
</feature>
<comment type="similarity">
    <text evidence="7">Belongs to the aspartate/glutamate racemases family.</text>
</comment>
<evidence type="ECO:0000256" key="7">
    <source>
        <dbReference type="HAMAP-Rule" id="MF_00258"/>
    </source>
</evidence>
<evidence type="ECO:0000256" key="3">
    <source>
        <dbReference type="ARBA" id="ARBA00022960"/>
    </source>
</evidence>
<evidence type="ECO:0000256" key="5">
    <source>
        <dbReference type="ARBA" id="ARBA00023235"/>
    </source>
</evidence>
<comment type="function">
    <text evidence="7">Provides the (R)-glutamate required for cell wall biosynthesis.</text>
</comment>
<dbReference type="RefSeq" id="WP_249332071.1">
    <property type="nucleotide sequence ID" value="NZ_JACRSY010000006.1"/>
</dbReference>
<keyword evidence="5 7" id="KW-0413">Isomerase</keyword>
<evidence type="ECO:0000313" key="9">
    <source>
        <dbReference type="Proteomes" id="UP000655830"/>
    </source>
</evidence>
<feature type="active site" description="Proton donor/acceptor" evidence="7">
    <location>
        <position position="73"/>
    </location>
</feature>
<dbReference type="EMBL" id="JACRSY010000006">
    <property type="protein sequence ID" value="MBC8578920.1"/>
    <property type="molecule type" value="Genomic_DNA"/>
</dbReference>
<keyword evidence="9" id="KW-1185">Reference proteome</keyword>
<evidence type="ECO:0000256" key="1">
    <source>
        <dbReference type="ARBA" id="ARBA00001602"/>
    </source>
</evidence>
<comment type="pathway">
    <text evidence="7">Cell wall biogenesis; peptidoglycan biosynthesis.</text>
</comment>
<dbReference type="GO" id="GO:0008360">
    <property type="term" value="P:regulation of cell shape"/>
    <property type="evidence" value="ECO:0007669"/>
    <property type="project" value="UniProtKB-KW"/>
</dbReference>
<dbReference type="FunFam" id="3.40.50.1860:FF:000001">
    <property type="entry name" value="Glutamate racemase"/>
    <property type="match status" value="1"/>
</dbReference>
<dbReference type="EC" id="5.1.1.3" evidence="2 7"/>
<keyword evidence="4 7" id="KW-0573">Peptidoglycan synthesis</keyword>
<dbReference type="GO" id="GO:0009252">
    <property type="term" value="P:peptidoglycan biosynthetic process"/>
    <property type="evidence" value="ECO:0007669"/>
    <property type="project" value="UniProtKB-UniRule"/>
</dbReference>
<comment type="caution">
    <text evidence="8">The sequence shown here is derived from an EMBL/GenBank/DDBJ whole genome shotgun (WGS) entry which is preliminary data.</text>
</comment>
<evidence type="ECO:0000256" key="2">
    <source>
        <dbReference type="ARBA" id="ARBA00013090"/>
    </source>
</evidence>
<evidence type="ECO:0000256" key="6">
    <source>
        <dbReference type="ARBA" id="ARBA00023316"/>
    </source>
</evidence>
<gene>
    <name evidence="7" type="primary">murI</name>
    <name evidence="8" type="ORF">H8718_05155</name>
</gene>
<keyword evidence="3 7" id="KW-0133">Cell shape</keyword>
<comment type="catalytic activity">
    <reaction evidence="1 7">
        <text>L-glutamate = D-glutamate</text>
        <dbReference type="Rhea" id="RHEA:12813"/>
        <dbReference type="ChEBI" id="CHEBI:29985"/>
        <dbReference type="ChEBI" id="CHEBI:29986"/>
        <dbReference type="EC" id="5.1.1.3"/>
    </reaction>
</comment>
<evidence type="ECO:0000313" key="8">
    <source>
        <dbReference type="EMBL" id="MBC8578920.1"/>
    </source>
</evidence>
<dbReference type="InterPro" id="IPR015942">
    <property type="entry name" value="Asp/Glu/hydantoin_racemase"/>
</dbReference>
<accession>A0A926EH90</accession>
<proteinExistence type="inferred from homology"/>
<dbReference type="NCBIfam" id="TIGR00067">
    <property type="entry name" value="glut_race"/>
    <property type="match status" value="1"/>
</dbReference>
<feature type="binding site" evidence="7">
    <location>
        <begin position="74"/>
        <end position="75"/>
    </location>
    <ligand>
        <name>substrate</name>
    </ligand>
</feature>
<dbReference type="GO" id="GO:0008881">
    <property type="term" value="F:glutamate racemase activity"/>
    <property type="evidence" value="ECO:0007669"/>
    <property type="project" value="UniProtKB-UniRule"/>
</dbReference>
<feature type="binding site" evidence="7">
    <location>
        <begin position="42"/>
        <end position="43"/>
    </location>
    <ligand>
        <name>substrate</name>
    </ligand>
</feature>
<organism evidence="8 9">
    <name type="scientific">Zhenhengia yiwuensis</name>
    <dbReference type="NCBI Taxonomy" id="2763666"/>
    <lineage>
        <taxon>Bacteria</taxon>
        <taxon>Bacillati</taxon>
        <taxon>Bacillota</taxon>
        <taxon>Clostridia</taxon>
        <taxon>Lachnospirales</taxon>
        <taxon>Lachnospiraceae</taxon>
        <taxon>Zhenhengia</taxon>
    </lineage>
</organism>
<dbReference type="PANTHER" id="PTHR21198">
    <property type="entry name" value="GLUTAMATE RACEMASE"/>
    <property type="match status" value="1"/>
</dbReference>
<dbReference type="InterPro" id="IPR004391">
    <property type="entry name" value="Glu_race"/>
</dbReference>
<dbReference type="GO" id="GO:0071555">
    <property type="term" value="P:cell wall organization"/>
    <property type="evidence" value="ECO:0007669"/>
    <property type="project" value="UniProtKB-KW"/>
</dbReference>
<dbReference type="PANTHER" id="PTHR21198:SF2">
    <property type="entry name" value="GLUTAMATE RACEMASE"/>
    <property type="match status" value="1"/>
</dbReference>
<dbReference type="InterPro" id="IPR001920">
    <property type="entry name" value="Asp/Glu_race"/>
</dbReference>
<feature type="binding site" evidence="7">
    <location>
        <begin position="10"/>
        <end position="11"/>
    </location>
    <ligand>
        <name>substrate</name>
    </ligand>
</feature>
<dbReference type="Pfam" id="PF01177">
    <property type="entry name" value="Asp_Glu_race"/>
    <property type="match status" value="1"/>
</dbReference>
<name>A0A926EH90_9FIRM</name>
<dbReference type="SUPFAM" id="SSF53681">
    <property type="entry name" value="Aspartate/glutamate racemase"/>
    <property type="match status" value="2"/>
</dbReference>
<dbReference type="Gene3D" id="3.40.50.1860">
    <property type="match status" value="2"/>
</dbReference>
<dbReference type="Proteomes" id="UP000655830">
    <property type="component" value="Unassembled WGS sequence"/>
</dbReference>
<dbReference type="PROSITE" id="PS00924">
    <property type="entry name" value="ASP_GLU_RACEMASE_2"/>
    <property type="match status" value="1"/>
</dbReference>
<keyword evidence="6 7" id="KW-0961">Cell wall biogenesis/degradation</keyword>
<dbReference type="AlphaFoldDB" id="A0A926EH90"/>
<evidence type="ECO:0000256" key="4">
    <source>
        <dbReference type="ARBA" id="ARBA00022984"/>
    </source>
</evidence>
<dbReference type="HAMAP" id="MF_00258">
    <property type="entry name" value="Glu_racemase"/>
    <property type="match status" value="1"/>
</dbReference>
<protein>
    <recommendedName>
        <fullName evidence="2 7">Glutamate racemase</fullName>
        <ecNumber evidence="2 7">5.1.1.3</ecNumber>
    </recommendedName>
</protein>